<protein>
    <recommendedName>
        <fullName evidence="8">Transducin beta-like protein 2</fullName>
    </recommendedName>
</protein>
<keyword evidence="1 3" id="KW-0853">WD repeat</keyword>
<sequence>MGDFQAGQNMNIFLVGGITILLCVITHFIYKTIFSDKKTEASFTTESDSGAQVDKTASESVVTESRPSAKSKKRTPWKGKTEFNHPWLFKNLKGHPGNILHMDFSANGKFMAATCDDGSVILWDIKNLNQKEHKNLRVNIEYDHASYVAWSPDSKAFIVHTVRENHIIVYKIEKKKDGGIGSASPALVFDKVHEEDIVGFGISSNGKFLMSCSSKTDMVIWDLKGQQLDRLDTYLMSTHSAKITPCGRFVVATGFSPDVKVMEVCFTKTGEFKHVTKAFELSGHTSGIYDVAFDVDTSHIATISKDGTWKLYHTKIEYTRGESPHVLETAKYTQTANTPHIALSPNAEVLAVSVDSSVEFYDTYTGQLYDTVENIYSGLINYMFFDASGKYLFVCGDRAVRILHNVCGYHTTIASCTRLLGSKQTSATVERLNKTIQSCKETLASFGKSV</sequence>
<dbReference type="GO" id="GO:0030968">
    <property type="term" value="P:endoplasmic reticulum unfolded protein response"/>
    <property type="evidence" value="ECO:0007669"/>
    <property type="project" value="TreeGrafter"/>
</dbReference>
<comment type="caution">
    <text evidence="6">The sequence shown here is derived from an EMBL/GenBank/DDBJ whole genome shotgun (WGS) entry which is preliminary data.</text>
</comment>
<dbReference type="Gene3D" id="2.130.10.10">
    <property type="entry name" value="YVTN repeat-like/Quinoprotein amine dehydrogenase"/>
    <property type="match status" value="2"/>
</dbReference>
<name>A0AAV1KET2_9NEOP</name>
<evidence type="ECO:0008006" key="8">
    <source>
        <dbReference type="Google" id="ProtNLM"/>
    </source>
</evidence>
<dbReference type="InterPro" id="IPR015943">
    <property type="entry name" value="WD40/YVTN_repeat-like_dom_sf"/>
</dbReference>
<evidence type="ECO:0000256" key="1">
    <source>
        <dbReference type="ARBA" id="ARBA00022574"/>
    </source>
</evidence>
<dbReference type="SUPFAM" id="SSF50978">
    <property type="entry name" value="WD40 repeat-like"/>
    <property type="match status" value="1"/>
</dbReference>
<dbReference type="PROSITE" id="PS50294">
    <property type="entry name" value="WD_REPEATS_REGION"/>
    <property type="match status" value="1"/>
</dbReference>
<dbReference type="InterPro" id="IPR001680">
    <property type="entry name" value="WD40_rpt"/>
</dbReference>
<evidence type="ECO:0000256" key="2">
    <source>
        <dbReference type="ARBA" id="ARBA00022737"/>
    </source>
</evidence>
<dbReference type="PROSITE" id="PS50082">
    <property type="entry name" value="WD_REPEATS_2"/>
    <property type="match status" value="2"/>
</dbReference>
<reference evidence="6 7" key="1">
    <citation type="submission" date="2023-11" db="EMBL/GenBank/DDBJ databases">
        <authorList>
            <person name="Hedman E."/>
            <person name="Englund M."/>
            <person name="Stromberg M."/>
            <person name="Nyberg Akerstrom W."/>
            <person name="Nylinder S."/>
            <person name="Jareborg N."/>
            <person name="Kallberg Y."/>
            <person name="Kronander E."/>
        </authorList>
    </citation>
    <scope>NUCLEOTIDE SEQUENCE [LARGE SCALE GENOMIC DNA]</scope>
</reference>
<feature type="repeat" description="WD" evidence="3">
    <location>
        <begin position="92"/>
        <end position="133"/>
    </location>
</feature>
<organism evidence="6 7">
    <name type="scientific">Parnassius mnemosyne</name>
    <name type="common">clouded apollo</name>
    <dbReference type="NCBI Taxonomy" id="213953"/>
    <lineage>
        <taxon>Eukaryota</taxon>
        <taxon>Metazoa</taxon>
        <taxon>Ecdysozoa</taxon>
        <taxon>Arthropoda</taxon>
        <taxon>Hexapoda</taxon>
        <taxon>Insecta</taxon>
        <taxon>Pterygota</taxon>
        <taxon>Neoptera</taxon>
        <taxon>Endopterygota</taxon>
        <taxon>Lepidoptera</taxon>
        <taxon>Glossata</taxon>
        <taxon>Ditrysia</taxon>
        <taxon>Papilionoidea</taxon>
        <taxon>Papilionidae</taxon>
        <taxon>Parnassiinae</taxon>
        <taxon>Parnassini</taxon>
        <taxon>Parnassius</taxon>
        <taxon>Driopa</taxon>
    </lineage>
</organism>
<evidence type="ECO:0000256" key="3">
    <source>
        <dbReference type="PROSITE-ProRule" id="PRU00221"/>
    </source>
</evidence>
<dbReference type="EMBL" id="CAVLGL010000013">
    <property type="protein sequence ID" value="CAK1580246.1"/>
    <property type="molecule type" value="Genomic_DNA"/>
</dbReference>
<evidence type="ECO:0000256" key="5">
    <source>
        <dbReference type="SAM" id="Phobius"/>
    </source>
</evidence>
<feature type="transmembrane region" description="Helical" evidence="5">
    <location>
        <begin position="12"/>
        <end position="30"/>
    </location>
</feature>
<dbReference type="InterPro" id="IPR036322">
    <property type="entry name" value="WD40_repeat_dom_sf"/>
</dbReference>
<feature type="region of interest" description="Disordered" evidence="4">
    <location>
        <begin position="45"/>
        <end position="78"/>
    </location>
</feature>
<dbReference type="Proteomes" id="UP001314205">
    <property type="component" value="Unassembled WGS sequence"/>
</dbReference>
<keyword evidence="5" id="KW-0812">Transmembrane</keyword>
<evidence type="ECO:0000256" key="4">
    <source>
        <dbReference type="SAM" id="MobiDB-lite"/>
    </source>
</evidence>
<dbReference type="SMART" id="SM00320">
    <property type="entry name" value="WD40"/>
    <property type="match status" value="5"/>
</dbReference>
<feature type="repeat" description="WD" evidence="3">
    <location>
        <begin position="281"/>
        <end position="312"/>
    </location>
</feature>
<feature type="compositionally biased region" description="Polar residues" evidence="4">
    <location>
        <begin position="58"/>
        <end position="68"/>
    </location>
</feature>
<evidence type="ECO:0000313" key="7">
    <source>
        <dbReference type="Proteomes" id="UP001314205"/>
    </source>
</evidence>
<proteinExistence type="predicted"/>
<dbReference type="PANTHER" id="PTHR44321">
    <property type="entry name" value="TRANSDUCIN BETA-LIKE PROTEIN 2"/>
    <property type="match status" value="1"/>
</dbReference>
<keyword evidence="5" id="KW-1133">Transmembrane helix</keyword>
<accession>A0AAV1KET2</accession>
<dbReference type="InterPro" id="IPR019775">
    <property type="entry name" value="WD40_repeat_CS"/>
</dbReference>
<gene>
    <name evidence="6" type="ORF">PARMNEM_LOCUS2076</name>
</gene>
<dbReference type="Pfam" id="PF00400">
    <property type="entry name" value="WD40"/>
    <property type="match status" value="2"/>
</dbReference>
<dbReference type="PANTHER" id="PTHR44321:SF1">
    <property type="entry name" value="TRANSDUCIN BETA-LIKE PROTEIN 2"/>
    <property type="match status" value="1"/>
</dbReference>
<dbReference type="AlphaFoldDB" id="A0AAV1KET2"/>
<dbReference type="PROSITE" id="PS00678">
    <property type="entry name" value="WD_REPEATS_1"/>
    <property type="match status" value="1"/>
</dbReference>
<dbReference type="GO" id="GO:0005783">
    <property type="term" value="C:endoplasmic reticulum"/>
    <property type="evidence" value="ECO:0007669"/>
    <property type="project" value="TreeGrafter"/>
</dbReference>
<evidence type="ECO:0000313" key="6">
    <source>
        <dbReference type="EMBL" id="CAK1580246.1"/>
    </source>
</evidence>
<dbReference type="InterPro" id="IPR042410">
    <property type="entry name" value="WBSCR13"/>
</dbReference>
<keyword evidence="7" id="KW-1185">Reference proteome</keyword>
<keyword evidence="2" id="KW-0677">Repeat</keyword>
<keyword evidence="5" id="KW-0472">Membrane</keyword>